<dbReference type="eggNOG" id="COG3568">
    <property type="taxonomic scope" value="Bacteria"/>
</dbReference>
<reference evidence="4" key="2">
    <citation type="submission" date="2011-02" db="EMBL/GenBank/DDBJ databases">
        <title>The complete genome of Fluviicola taffensis DSM 16823.</title>
        <authorList>
            <consortium name="US DOE Joint Genome Institute (JGI-PGF)"/>
            <person name="Lucas S."/>
            <person name="Copeland A."/>
            <person name="Lapidus A."/>
            <person name="Bruce D."/>
            <person name="Goodwin L."/>
            <person name="Pitluck S."/>
            <person name="Kyrpides N."/>
            <person name="Mavromatis K."/>
            <person name="Ivanova N."/>
            <person name="Mikhailova N."/>
            <person name="Pagani I."/>
            <person name="Chertkov O."/>
            <person name="Detter J.C."/>
            <person name="Han C."/>
            <person name="Tapia R."/>
            <person name="Land M."/>
            <person name="Hauser L."/>
            <person name="Markowitz V."/>
            <person name="Cheng J.-F."/>
            <person name="Hugenholtz P."/>
            <person name="Woyke T."/>
            <person name="Wu D."/>
            <person name="Tindall B."/>
            <person name="Pomrenke H.G."/>
            <person name="Brambilla E."/>
            <person name="Klenk H.-P."/>
            <person name="Eisen J.A."/>
        </authorList>
    </citation>
    <scope>NUCLEOTIDE SEQUENCE [LARGE SCALE GENOMIC DNA]</scope>
    <source>
        <strain evidence="4">DSM 16823 / RW262 / RW262</strain>
    </source>
</reference>
<keyword evidence="4" id="KW-1185">Reference proteome</keyword>
<protein>
    <recommendedName>
        <fullName evidence="2">Secretion system C-terminal sorting domain-containing protein</fullName>
    </recommendedName>
</protein>
<name>F2IB65_FLUTR</name>
<evidence type="ECO:0000259" key="2">
    <source>
        <dbReference type="Pfam" id="PF18962"/>
    </source>
</evidence>
<evidence type="ECO:0000313" key="3">
    <source>
        <dbReference type="EMBL" id="AEA42148.1"/>
    </source>
</evidence>
<dbReference type="KEGG" id="fte:Fluta_0138"/>
<sequence>MFPPNFTVVLISENQLIFSVKSPIQSEQTYFMKKKLHLIALTTFLGMNAQAQFNMTAQNWTVPTLAQYADDIDQVNGGNYSLVDINGDGFPDLVDAQDNVTYDVWLNGNSPYWKVYLGNGSSFSTTAQNWPIPLLENYANGLNTVNAGSYSLVDINGDGKPDLVDAQDNNSGVVWLGTGGLGYWKVYLNNGTSFSTTAQNWTIPTMESYAEELDQVNGLNYSLVDINGDGKPDLVDAQDNNSGVVWLGTGGLGYWKVYLNNGSSFSTTAQNWTIPTMESYAEELDQISGQNYSLVDINGDGKPDLVDAQDNNSGVVWLGTGGLGYWKVYLNNGTSFSTTAQNWTIPTMENYAEELDQISGQNYSLLDMNGDGTLDLVDAQDNSSGVVWLGTGSVPYWKVYPNSGSAFSTTAQSWTIPVVETYVDDLDQVNGANYTIVDMNGDRKPDMVDAQNNASGVVWLGAGNVPYWKVYLNTTVSPYLGIENPEMGTLVQLNVYPNPTTGTISINLSDLENENQVRISNSAGVVIYDKAITEQVLFNFDLSEYQSGLYFITVTNSNQVYNAKVIKE</sequence>
<dbReference type="NCBIfam" id="TIGR04183">
    <property type="entry name" value="Por_Secre_tail"/>
    <property type="match status" value="1"/>
</dbReference>
<feature type="domain" description="Secretion system C-terminal sorting" evidence="2">
    <location>
        <begin position="495"/>
        <end position="566"/>
    </location>
</feature>
<dbReference type="STRING" id="755732.Fluta_0138"/>
<dbReference type="HOGENOM" id="CLU_479627_0_0_10"/>
<accession>F2IB65</accession>
<dbReference type="Pfam" id="PF13517">
    <property type="entry name" value="FG-GAP_3"/>
    <property type="match status" value="1"/>
</dbReference>
<dbReference type="PANTHER" id="PTHR46580">
    <property type="entry name" value="SENSOR KINASE-RELATED"/>
    <property type="match status" value="1"/>
</dbReference>
<dbReference type="SUPFAM" id="SSF69318">
    <property type="entry name" value="Integrin alpha N-terminal domain"/>
    <property type="match status" value="1"/>
</dbReference>
<dbReference type="InterPro" id="IPR028994">
    <property type="entry name" value="Integrin_alpha_N"/>
</dbReference>
<dbReference type="Gene3D" id="2.130.10.130">
    <property type="entry name" value="Integrin alpha, N-terminal"/>
    <property type="match status" value="2"/>
</dbReference>
<reference evidence="3 4" key="1">
    <citation type="journal article" date="2011" name="Stand. Genomic Sci.">
        <title>Complete genome sequence of the gliding freshwater bacterium Fluviicola taffensis type strain (RW262).</title>
        <authorList>
            <person name="Woyke T."/>
            <person name="Chertkov O."/>
            <person name="Lapidus A."/>
            <person name="Nolan M."/>
            <person name="Lucas S."/>
            <person name="Del Rio T.G."/>
            <person name="Tice H."/>
            <person name="Cheng J.F."/>
            <person name="Tapia R."/>
            <person name="Han C."/>
            <person name="Goodwin L."/>
            <person name="Pitluck S."/>
            <person name="Liolios K."/>
            <person name="Pagani I."/>
            <person name="Ivanova N."/>
            <person name="Huntemann M."/>
            <person name="Mavromatis K."/>
            <person name="Mikhailova N."/>
            <person name="Pati A."/>
            <person name="Chen A."/>
            <person name="Palaniappan K."/>
            <person name="Land M."/>
            <person name="Hauser L."/>
            <person name="Brambilla E.M."/>
            <person name="Rohde M."/>
            <person name="Mwirichia R."/>
            <person name="Sikorski J."/>
            <person name="Tindall B.J."/>
            <person name="Goker M."/>
            <person name="Bristow J."/>
            <person name="Eisen J.A."/>
            <person name="Markowitz V."/>
            <person name="Hugenholtz P."/>
            <person name="Klenk H.P."/>
            <person name="Kyrpides N.C."/>
        </authorList>
    </citation>
    <scope>NUCLEOTIDE SEQUENCE [LARGE SCALE GENOMIC DNA]</scope>
    <source>
        <strain evidence="4">DSM 16823 / RW262 / RW262</strain>
    </source>
</reference>
<keyword evidence="1" id="KW-0732">Signal</keyword>
<dbReference type="Gene3D" id="2.60.40.3080">
    <property type="match status" value="1"/>
</dbReference>
<organism evidence="3 4">
    <name type="scientific">Fluviicola taffensis (strain DSM 16823 / NCIMB 13979 / RW262)</name>
    <dbReference type="NCBI Taxonomy" id="755732"/>
    <lineage>
        <taxon>Bacteria</taxon>
        <taxon>Pseudomonadati</taxon>
        <taxon>Bacteroidota</taxon>
        <taxon>Flavobacteriia</taxon>
        <taxon>Flavobacteriales</taxon>
        <taxon>Crocinitomicaceae</taxon>
        <taxon>Fluviicola</taxon>
    </lineage>
</organism>
<dbReference type="Pfam" id="PF18962">
    <property type="entry name" value="Por_Secre_tail"/>
    <property type="match status" value="1"/>
</dbReference>
<evidence type="ECO:0000256" key="1">
    <source>
        <dbReference type="ARBA" id="ARBA00022729"/>
    </source>
</evidence>
<dbReference type="EMBL" id="CP002542">
    <property type="protein sequence ID" value="AEA42148.1"/>
    <property type="molecule type" value="Genomic_DNA"/>
</dbReference>
<evidence type="ECO:0000313" key="4">
    <source>
        <dbReference type="Proteomes" id="UP000007463"/>
    </source>
</evidence>
<dbReference type="Proteomes" id="UP000007463">
    <property type="component" value="Chromosome"/>
</dbReference>
<dbReference type="InterPro" id="IPR026444">
    <property type="entry name" value="Secre_tail"/>
</dbReference>
<dbReference type="InterPro" id="IPR013517">
    <property type="entry name" value="FG-GAP"/>
</dbReference>
<dbReference type="AlphaFoldDB" id="F2IB65"/>
<proteinExistence type="predicted"/>
<gene>
    <name evidence="3" type="ordered locus">Fluta_0138</name>
</gene>